<proteinExistence type="predicted"/>
<dbReference type="Proteomes" id="UP001165101">
    <property type="component" value="Unassembled WGS sequence"/>
</dbReference>
<reference evidence="1" key="1">
    <citation type="submission" date="2023-04" db="EMBL/GenBank/DDBJ databases">
        <title>Candida boidinii NBRC 1967.</title>
        <authorList>
            <person name="Ichikawa N."/>
            <person name="Sato H."/>
            <person name="Tonouchi N."/>
        </authorList>
    </citation>
    <scope>NUCLEOTIDE SEQUENCE</scope>
    <source>
        <strain evidence="1">NBRC 1967</strain>
    </source>
</reference>
<accession>A0ACB5TZH8</accession>
<organism evidence="1 2">
    <name type="scientific">Candida boidinii</name>
    <name type="common">Yeast</name>
    <dbReference type="NCBI Taxonomy" id="5477"/>
    <lineage>
        <taxon>Eukaryota</taxon>
        <taxon>Fungi</taxon>
        <taxon>Dikarya</taxon>
        <taxon>Ascomycota</taxon>
        <taxon>Saccharomycotina</taxon>
        <taxon>Pichiomycetes</taxon>
        <taxon>Pichiales</taxon>
        <taxon>Pichiaceae</taxon>
        <taxon>Ogataea</taxon>
        <taxon>Ogataea/Candida clade</taxon>
    </lineage>
</organism>
<dbReference type="EMBL" id="BSXV01003593">
    <property type="protein sequence ID" value="GME98650.1"/>
    <property type="molecule type" value="Genomic_DNA"/>
</dbReference>
<keyword evidence="2" id="KW-1185">Reference proteome</keyword>
<sequence>MQPLQNPSLTPQQINQLQNKYQMIQHHIANNPNINKAEFQSQLTQIQLLLSSATNSPQSQQQQMQHQLQQQQMQQQQLQQQQLQQQQMQQQQLHQMQMQHPFQQQRQ</sequence>
<evidence type="ECO:0000313" key="2">
    <source>
        <dbReference type="Proteomes" id="UP001165101"/>
    </source>
</evidence>
<comment type="caution">
    <text evidence="1">The sequence shown here is derived from an EMBL/GenBank/DDBJ whole genome shotgun (WGS) entry which is preliminary data.</text>
</comment>
<gene>
    <name evidence="1" type="ORF">Cboi01_000501600</name>
</gene>
<name>A0ACB5TZH8_CANBO</name>
<protein>
    <submittedName>
        <fullName evidence="1">Unnamed protein product</fullName>
    </submittedName>
</protein>
<evidence type="ECO:0000313" key="1">
    <source>
        <dbReference type="EMBL" id="GME98650.1"/>
    </source>
</evidence>